<name>A0AAV9ZZB3_9AGAR</name>
<dbReference type="AlphaFoldDB" id="A0AAV9ZZB3"/>
<gene>
    <name evidence="1" type="ORF">R3P38DRAFT_3071817</name>
</gene>
<evidence type="ECO:0008006" key="3">
    <source>
        <dbReference type="Google" id="ProtNLM"/>
    </source>
</evidence>
<accession>A0AAV9ZZB3</accession>
<evidence type="ECO:0000313" key="1">
    <source>
        <dbReference type="EMBL" id="KAK6996550.1"/>
    </source>
</evidence>
<sequence length="78" mass="8640">MRWRALGLIYLFTSAEEASGRSRLKTITVALMGRIVSELQDANGRATQTQIILLHGHASGEHKRLPTTLALSSDHEQQ</sequence>
<comment type="caution">
    <text evidence="1">The sequence shown here is derived from an EMBL/GenBank/DDBJ whole genome shotgun (WGS) entry which is preliminary data.</text>
</comment>
<organism evidence="1 2">
    <name type="scientific">Favolaschia claudopus</name>
    <dbReference type="NCBI Taxonomy" id="2862362"/>
    <lineage>
        <taxon>Eukaryota</taxon>
        <taxon>Fungi</taxon>
        <taxon>Dikarya</taxon>
        <taxon>Basidiomycota</taxon>
        <taxon>Agaricomycotina</taxon>
        <taxon>Agaricomycetes</taxon>
        <taxon>Agaricomycetidae</taxon>
        <taxon>Agaricales</taxon>
        <taxon>Marasmiineae</taxon>
        <taxon>Mycenaceae</taxon>
        <taxon>Favolaschia</taxon>
    </lineage>
</organism>
<keyword evidence="2" id="KW-1185">Reference proteome</keyword>
<dbReference type="Proteomes" id="UP001362999">
    <property type="component" value="Unassembled WGS sequence"/>
</dbReference>
<reference evidence="1 2" key="1">
    <citation type="journal article" date="2024" name="J Genomics">
        <title>Draft genome sequencing and assembly of Favolaschia claudopus CIRM-BRFM 2984 isolated from oak limbs.</title>
        <authorList>
            <person name="Navarro D."/>
            <person name="Drula E."/>
            <person name="Chaduli D."/>
            <person name="Cazenave R."/>
            <person name="Ahrendt S."/>
            <person name="Wang J."/>
            <person name="Lipzen A."/>
            <person name="Daum C."/>
            <person name="Barry K."/>
            <person name="Grigoriev I.V."/>
            <person name="Favel A."/>
            <person name="Rosso M.N."/>
            <person name="Martin F."/>
        </authorList>
    </citation>
    <scope>NUCLEOTIDE SEQUENCE [LARGE SCALE GENOMIC DNA]</scope>
    <source>
        <strain evidence="1 2">CIRM-BRFM 2984</strain>
    </source>
</reference>
<proteinExistence type="predicted"/>
<evidence type="ECO:0000313" key="2">
    <source>
        <dbReference type="Proteomes" id="UP001362999"/>
    </source>
</evidence>
<protein>
    <recommendedName>
        <fullName evidence="3">Secreted protein</fullName>
    </recommendedName>
</protein>
<dbReference type="EMBL" id="JAWWNJ010000097">
    <property type="protein sequence ID" value="KAK6996550.1"/>
    <property type="molecule type" value="Genomic_DNA"/>
</dbReference>